<name>A0A939LRW6_9MICO</name>
<dbReference type="PROSITE" id="PS00600">
    <property type="entry name" value="AA_TRANSFER_CLASS_3"/>
    <property type="match status" value="1"/>
</dbReference>
<dbReference type="InterPro" id="IPR049704">
    <property type="entry name" value="Aminotrans_3_PPA_site"/>
</dbReference>
<evidence type="ECO:0000256" key="2">
    <source>
        <dbReference type="ARBA" id="ARBA00022898"/>
    </source>
</evidence>
<organism evidence="4 5">
    <name type="scientific">Leucobacter ruminantium</name>
    <dbReference type="NCBI Taxonomy" id="1289170"/>
    <lineage>
        <taxon>Bacteria</taxon>
        <taxon>Bacillati</taxon>
        <taxon>Actinomycetota</taxon>
        <taxon>Actinomycetes</taxon>
        <taxon>Micrococcales</taxon>
        <taxon>Microbacteriaceae</taxon>
        <taxon>Leucobacter</taxon>
    </lineage>
</organism>
<dbReference type="PANTHER" id="PTHR45688">
    <property type="match status" value="1"/>
</dbReference>
<evidence type="ECO:0000256" key="1">
    <source>
        <dbReference type="ARBA" id="ARBA00008954"/>
    </source>
</evidence>
<dbReference type="RefSeq" id="WP_208044274.1">
    <property type="nucleotide sequence ID" value="NZ_JAGDYL010000001.1"/>
</dbReference>
<dbReference type="InterPro" id="IPR005814">
    <property type="entry name" value="Aminotrans_3"/>
</dbReference>
<dbReference type="GO" id="GO:0008483">
    <property type="term" value="F:transaminase activity"/>
    <property type="evidence" value="ECO:0007669"/>
    <property type="project" value="UniProtKB-KW"/>
</dbReference>
<keyword evidence="5" id="KW-1185">Reference proteome</keyword>
<dbReference type="SUPFAM" id="SSF53383">
    <property type="entry name" value="PLP-dependent transferases"/>
    <property type="match status" value="1"/>
</dbReference>
<dbReference type="PIRSF" id="PIRSF000521">
    <property type="entry name" value="Transaminase_4ab_Lys_Orn"/>
    <property type="match status" value="1"/>
</dbReference>
<dbReference type="InterPro" id="IPR015421">
    <property type="entry name" value="PyrdxlP-dep_Trfase_major"/>
</dbReference>
<dbReference type="GO" id="GO:0030170">
    <property type="term" value="F:pyridoxal phosphate binding"/>
    <property type="evidence" value="ECO:0007669"/>
    <property type="project" value="InterPro"/>
</dbReference>
<evidence type="ECO:0000313" key="5">
    <source>
        <dbReference type="Proteomes" id="UP000664398"/>
    </source>
</evidence>
<accession>A0A939LRW6</accession>
<dbReference type="CDD" id="cd00610">
    <property type="entry name" value="OAT_like"/>
    <property type="match status" value="1"/>
</dbReference>
<dbReference type="InterPro" id="IPR015422">
    <property type="entry name" value="PyrdxlP-dep_Trfase_small"/>
</dbReference>
<evidence type="ECO:0000256" key="3">
    <source>
        <dbReference type="RuleBase" id="RU003560"/>
    </source>
</evidence>
<protein>
    <submittedName>
        <fullName evidence="4">Aspartate aminotransferase family protein</fullName>
    </submittedName>
</protein>
<dbReference type="EMBL" id="JAGDYL010000001">
    <property type="protein sequence ID" value="MBO1803785.1"/>
    <property type="molecule type" value="Genomic_DNA"/>
</dbReference>
<dbReference type="Proteomes" id="UP000664398">
    <property type="component" value="Unassembled WGS sequence"/>
</dbReference>
<reference evidence="4" key="1">
    <citation type="submission" date="2021-03" db="EMBL/GenBank/DDBJ databases">
        <title>Leucobacter chromiisoli sp. nov., isolated from chromium-containing soil of chemical plant.</title>
        <authorList>
            <person name="Xu Z."/>
        </authorList>
    </citation>
    <scope>NUCLEOTIDE SEQUENCE</scope>
    <source>
        <strain evidence="4">A2</strain>
    </source>
</reference>
<keyword evidence="4" id="KW-0032">Aminotransferase</keyword>
<evidence type="ECO:0000313" key="4">
    <source>
        <dbReference type="EMBL" id="MBO1803785.1"/>
    </source>
</evidence>
<comment type="caution">
    <text evidence="4">The sequence shown here is derived from an EMBL/GenBank/DDBJ whole genome shotgun (WGS) entry which is preliminary data.</text>
</comment>
<dbReference type="Gene3D" id="3.40.640.10">
    <property type="entry name" value="Type I PLP-dependent aspartate aminotransferase-like (Major domain)"/>
    <property type="match status" value="1"/>
</dbReference>
<keyword evidence="2 3" id="KW-0663">Pyridoxal phosphate</keyword>
<dbReference type="Gene3D" id="3.90.1150.10">
    <property type="entry name" value="Aspartate Aminotransferase, domain 1"/>
    <property type="match status" value="1"/>
</dbReference>
<dbReference type="Pfam" id="PF00202">
    <property type="entry name" value="Aminotran_3"/>
    <property type="match status" value="1"/>
</dbReference>
<dbReference type="InterPro" id="IPR015424">
    <property type="entry name" value="PyrdxlP-dep_Trfase"/>
</dbReference>
<keyword evidence="4" id="KW-0808">Transferase</keyword>
<sequence>MSGQAPARFDAVTVNSVQDLSLVDGGTRRMIERRSALLGPSYRLQYSRPVHPVRAKGTRLWDASGEELLDAYNNVPCVGHANERVVRAMSDQLSMINTNTRYLQDEVVAYAEALLSTFHPALNRAMFVCTGSEANDLAVRVARQVTGQNGIIASQFAYHGNTSLVSSFSPAGGPGTILDRDVRLVPAPDSYRMRGIDLGEWFAAQVQAQIDDLASRGVGLAAFIVDGVFSTDGIHPADDGVLRRAAEVVRRAGGLFILDEVQSGFGRTGDHLWGYERFGILPDLVTLGKPMANGLPVAGVVGQWDLFEDFGARVPYFNTFGGGNACIAAAHEVLNIVQDSGVLSNVATQGRRLRGEMERILSRAGRATDVRGAGLYIGVEFSRSDPALTPDPQVTGQVVDGMREEGVLISAAGPNGNVLKIRPPLVFDDADADRFLSSFERVVRRVGV</sequence>
<dbReference type="AlphaFoldDB" id="A0A939LRW6"/>
<comment type="similarity">
    <text evidence="1 3">Belongs to the class-III pyridoxal-phosphate-dependent aminotransferase family.</text>
</comment>
<dbReference type="PANTHER" id="PTHR45688:SF13">
    <property type="entry name" value="ALANINE--GLYOXYLATE AMINOTRANSFERASE 2-LIKE"/>
    <property type="match status" value="1"/>
</dbReference>
<proteinExistence type="inferred from homology"/>
<gene>
    <name evidence="4" type="ORF">J4H91_00425</name>
</gene>